<dbReference type="SMART" id="SM00487">
    <property type="entry name" value="DEXDc"/>
    <property type="match status" value="1"/>
</dbReference>
<feature type="domain" description="Helicase ATP-binding" evidence="2">
    <location>
        <begin position="265"/>
        <end position="419"/>
    </location>
</feature>
<dbReference type="OrthoDB" id="6396at2157"/>
<organism evidence="4 5">
    <name type="scientific">Halorientalis persicus</name>
    <dbReference type="NCBI Taxonomy" id="1367881"/>
    <lineage>
        <taxon>Archaea</taxon>
        <taxon>Methanobacteriati</taxon>
        <taxon>Methanobacteriota</taxon>
        <taxon>Stenosarchaea group</taxon>
        <taxon>Halobacteria</taxon>
        <taxon>Halobacteriales</taxon>
        <taxon>Haloarculaceae</taxon>
        <taxon>Halorientalis</taxon>
    </lineage>
</organism>
<dbReference type="SUPFAM" id="SSF52540">
    <property type="entry name" value="P-loop containing nucleoside triphosphate hydrolases"/>
    <property type="match status" value="2"/>
</dbReference>
<dbReference type="GO" id="GO:0016787">
    <property type="term" value="F:hydrolase activity"/>
    <property type="evidence" value="ECO:0007669"/>
    <property type="project" value="UniProtKB-KW"/>
</dbReference>
<dbReference type="GO" id="GO:0140097">
    <property type="term" value="F:catalytic activity, acting on DNA"/>
    <property type="evidence" value="ECO:0007669"/>
    <property type="project" value="UniProtKB-ARBA"/>
</dbReference>
<dbReference type="Gene3D" id="3.40.50.10810">
    <property type="entry name" value="Tandem AAA-ATPase domain"/>
    <property type="match status" value="1"/>
</dbReference>
<dbReference type="PANTHER" id="PTHR45766:SF6">
    <property type="entry name" value="SWI_SNF-RELATED MATRIX-ASSOCIATED ACTIN-DEPENDENT REGULATOR OF CHROMATIN SUBFAMILY A-LIKE PROTEIN 1"/>
    <property type="match status" value="1"/>
</dbReference>
<reference evidence="5" key="1">
    <citation type="submission" date="2016-10" db="EMBL/GenBank/DDBJ databases">
        <authorList>
            <person name="Varghese N."/>
            <person name="Submissions S."/>
        </authorList>
    </citation>
    <scope>NUCLEOTIDE SEQUENCE [LARGE SCALE GENOMIC DNA]</scope>
    <source>
        <strain evidence="5">IBRC-M 10043</strain>
    </source>
</reference>
<dbReference type="InterPro" id="IPR027417">
    <property type="entry name" value="P-loop_NTPase"/>
</dbReference>
<dbReference type="Gene3D" id="3.30.870.10">
    <property type="entry name" value="Endonuclease Chain A"/>
    <property type="match status" value="1"/>
</dbReference>
<dbReference type="PANTHER" id="PTHR45766">
    <property type="entry name" value="DNA ANNEALING HELICASE AND ENDONUCLEASE ZRANB3 FAMILY MEMBER"/>
    <property type="match status" value="1"/>
</dbReference>
<accession>A0A1H8VW54</accession>
<dbReference type="Pfam" id="PF00271">
    <property type="entry name" value="Helicase_C"/>
    <property type="match status" value="1"/>
</dbReference>
<dbReference type="EMBL" id="FOCX01000043">
    <property type="protein sequence ID" value="SEP19629.1"/>
    <property type="molecule type" value="Genomic_DNA"/>
</dbReference>
<proteinExistence type="predicted"/>
<dbReference type="GO" id="GO:0003677">
    <property type="term" value="F:DNA binding"/>
    <property type="evidence" value="ECO:0007669"/>
    <property type="project" value="InterPro"/>
</dbReference>
<evidence type="ECO:0000256" key="1">
    <source>
        <dbReference type="ARBA" id="ARBA00022801"/>
    </source>
</evidence>
<dbReference type="Proteomes" id="UP000198775">
    <property type="component" value="Unassembled WGS sequence"/>
</dbReference>
<evidence type="ECO:0000313" key="4">
    <source>
        <dbReference type="EMBL" id="SEP19629.1"/>
    </source>
</evidence>
<gene>
    <name evidence="4" type="ORF">SAMN05216388_10439</name>
</gene>
<feature type="domain" description="Helicase C-terminal" evidence="3">
    <location>
        <begin position="671"/>
        <end position="815"/>
    </location>
</feature>
<dbReference type="InterPro" id="IPR038718">
    <property type="entry name" value="SNF2-like_sf"/>
</dbReference>
<dbReference type="InterPro" id="IPR001650">
    <property type="entry name" value="Helicase_C-like"/>
</dbReference>
<dbReference type="PROSITE" id="PS51192">
    <property type="entry name" value="HELICASE_ATP_BIND_1"/>
    <property type="match status" value="1"/>
</dbReference>
<evidence type="ECO:0000313" key="5">
    <source>
        <dbReference type="Proteomes" id="UP000198775"/>
    </source>
</evidence>
<dbReference type="RefSeq" id="WP_092664272.1">
    <property type="nucleotide sequence ID" value="NZ_FOCX01000043.1"/>
</dbReference>
<dbReference type="GO" id="GO:0120545">
    <property type="term" value="F:nucleic acid conformation isomerase activity"/>
    <property type="evidence" value="ECO:0007669"/>
    <property type="project" value="UniProtKB-ARBA"/>
</dbReference>
<dbReference type="CDD" id="cd18793">
    <property type="entry name" value="SF2_C_SNF"/>
    <property type="match status" value="1"/>
</dbReference>
<keyword evidence="1" id="KW-0378">Hydrolase</keyword>
<dbReference type="Pfam" id="PF04851">
    <property type="entry name" value="ResIII"/>
    <property type="match status" value="1"/>
</dbReference>
<evidence type="ECO:0000259" key="2">
    <source>
        <dbReference type="PROSITE" id="PS51192"/>
    </source>
</evidence>
<dbReference type="SMART" id="SM00490">
    <property type="entry name" value="HELICc"/>
    <property type="match status" value="1"/>
</dbReference>
<name>A0A1H8VW54_9EURY</name>
<protein>
    <submittedName>
        <fullName evidence="4">PLD-like domain-containing protein</fullName>
    </submittedName>
</protein>
<dbReference type="GO" id="GO:0005524">
    <property type="term" value="F:ATP binding"/>
    <property type="evidence" value="ECO:0007669"/>
    <property type="project" value="InterPro"/>
</dbReference>
<dbReference type="AlphaFoldDB" id="A0A1H8VW54"/>
<dbReference type="InterPro" id="IPR014001">
    <property type="entry name" value="Helicase_ATP-bd"/>
</dbReference>
<dbReference type="PROSITE" id="PS51194">
    <property type="entry name" value="HELICASE_CTER"/>
    <property type="match status" value="1"/>
</dbReference>
<evidence type="ECO:0000259" key="3">
    <source>
        <dbReference type="PROSITE" id="PS51194"/>
    </source>
</evidence>
<dbReference type="InterPro" id="IPR006935">
    <property type="entry name" value="Helicase/UvrB_N"/>
</dbReference>
<sequence length="1086" mass="125057">MKDIGNRVIDNNAGLLEEDKEGSVLDVFEHYLTKAIEEDRENSFRMDIGTGFLFFSGFEAVSGKFKELIEADTVSKIDDAEWGTEAPIRVVMGPETSNRTKSILLSLVTDQVIEYDDEAIEVLKQFIKSGLVDFRVITERNFHPKLYSFYLRSEVPDDVWAGSANFSKGGLQNNIELSVQMQTGNQDRELFREWFDKLWEQGEEDLDVLEVLEKVQQSDYVYQPPSVFFAKLIRYLDRDYLLDSSVSSDGSPLLEYQNLTYNIVMERLQRYGGYILSNSVGTGKTYVAAQTAATYHRRSPNKEILVVAPSNVTDEWEEVFEEFDIDSATEFLSMGMLQKQPLEEATEGDRVFDYRDYTDRFSLIIVDEAHNFRNDSNRRNNLEDIIRQNSDSDVLLTSATPINISPEDLFSLIDLFYRAGRVQQFERAGLKSHYENTRQQLNKLDKYDDLSNSLIQDIKKIENELSIKITWRIIQEEFKDDLRELAGDDVEYDDPEITEEEYDYPHRYQSEVFEEIVPFLDQLNYEPSKLWDGQGYQDFDNLIFRHKWRLYKRLESSLKAFHDSIDNLHKRFILYYESIKRDTAISENDVASLSTSIDPQEAANATDFERLETVVTTYRSLDSDVQETVLSNLKTDINLIDQMLDRITSSFGHTSTVPYPDDHKVSRLRSIIEDKLTDEKPVVIFSQYSDTVEYLYHSLSGEFKGVRRIHGGVSADKEEFVSSFNRGKFDVIITTDMLAEGVNIPRADVIVNFDLPYNPITLIQRTGRALRITNPKKVEVHNFRPADSIDRELELYEKLDARLDTILDIVGLDFIVWLMDEKKIEQLHEEEREEYIESLDEYNETMASSNPSEIAPEQAPPEETRTDRILRRAIDTYNLTTDDVSAVSSSIRRPIYTVLESPDSQEQETADSDAEVRETVLSDFAILGETGGDPSIWTPLHRSVKAGSNEDGLTDGDKETIEKIREERQEQYNRERVTAGQLGRAASQLVDQVEEVMGVVSDPEMKETLSAIRERLEADTYTVPQRNTLEDSLSSIQEEDYGWMSNPDNEIRSSSEWQTIIQMSEKGMSKSGESEVKAVIKYHDHD</sequence>
<keyword evidence="5" id="KW-1185">Reference proteome</keyword>
<dbReference type="Gene3D" id="3.40.50.300">
    <property type="entry name" value="P-loop containing nucleotide triphosphate hydrolases"/>
    <property type="match status" value="1"/>
</dbReference>
<dbReference type="InterPro" id="IPR049730">
    <property type="entry name" value="SNF2/RAD54-like_C"/>
</dbReference>